<evidence type="ECO:0000313" key="2">
    <source>
        <dbReference type="Proteomes" id="UP000324800"/>
    </source>
</evidence>
<gene>
    <name evidence="1" type="ORF">EZS28_033620</name>
</gene>
<dbReference type="EMBL" id="SNRW01015001">
    <property type="protein sequence ID" value="KAA6370853.1"/>
    <property type="molecule type" value="Genomic_DNA"/>
</dbReference>
<name>A0A5J4UKS5_9EUKA</name>
<accession>A0A5J4UKS5</accession>
<protein>
    <submittedName>
        <fullName evidence="1">Uncharacterized protein</fullName>
    </submittedName>
</protein>
<comment type="caution">
    <text evidence="1">The sequence shown here is derived from an EMBL/GenBank/DDBJ whole genome shotgun (WGS) entry which is preliminary data.</text>
</comment>
<dbReference type="Proteomes" id="UP000324800">
    <property type="component" value="Unassembled WGS sequence"/>
</dbReference>
<evidence type="ECO:0000313" key="1">
    <source>
        <dbReference type="EMBL" id="KAA6370853.1"/>
    </source>
</evidence>
<sequence>MANQKNIALTSTTRILSTTWAKMFHNLQGILYETGSQHMGGGNTQHATLIALHLMDQLVNPAVVKNVADVVVVDVTLNVRPVGISNAIWETTGGLLALTCQVAAARVQDAYGTALTSQP</sequence>
<reference evidence="1 2" key="1">
    <citation type="submission" date="2019-03" db="EMBL/GenBank/DDBJ databases">
        <title>Single cell metagenomics reveals metabolic interactions within the superorganism composed of flagellate Streblomastix strix and complex community of Bacteroidetes bacteria on its surface.</title>
        <authorList>
            <person name="Treitli S.C."/>
            <person name="Kolisko M."/>
            <person name="Husnik F."/>
            <person name="Keeling P."/>
            <person name="Hampl V."/>
        </authorList>
    </citation>
    <scope>NUCLEOTIDE SEQUENCE [LARGE SCALE GENOMIC DNA]</scope>
    <source>
        <strain evidence="1">ST1C</strain>
    </source>
</reference>
<proteinExistence type="predicted"/>
<organism evidence="1 2">
    <name type="scientific">Streblomastix strix</name>
    <dbReference type="NCBI Taxonomy" id="222440"/>
    <lineage>
        <taxon>Eukaryota</taxon>
        <taxon>Metamonada</taxon>
        <taxon>Preaxostyla</taxon>
        <taxon>Oxymonadida</taxon>
        <taxon>Streblomastigidae</taxon>
        <taxon>Streblomastix</taxon>
    </lineage>
</organism>
<dbReference type="AlphaFoldDB" id="A0A5J4UKS5"/>